<dbReference type="InterPro" id="IPR020084">
    <property type="entry name" value="NUDIX_hydrolase_CS"/>
</dbReference>
<dbReference type="GO" id="GO:0016787">
    <property type="term" value="F:hydrolase activity"/>
    <property type="evidence" value="ECO:0007669"/>
    <property type="project" value="UniProtKB-KW"/>
</dbReference>
<keyword evidence="1 3" id="KW-0378">Hydrolase</keyword>
<name>A0A1V0SDM2_9VIRU</name>
<evidence type="ECO:0000256" key="1">
    <source>
        <dbReference type="ARBA" id="ARBA00022801"/>
    </source>
</evidence>
<gene>
    <name evidence="3" type="ORF">Indivirus_3_68</name>
</gene>
<dbReference type="InterPro" id="IPR015797">
    <property type="entry name" value="NUDIX_hydrolase-like_dom_sf"/>
</dbReference>
<evidence type="ECO:0000259" key="2">
    <source>
        <dbReference type="PROSITE" id="PS51462"/>
    </source>
</evidence>
<dbReference type="SUPFAM" id="SSF55811">
    <property type="entry name" value="Nudix"/>
    <property type="match status" value="1"/>
</dbReference>
<dbReference type="PROSITE" id="PS00893">
    <property type="entry name" value="NUDIX_BOX"/>
    <property type="match status" value="1"/>
</dbReference>
<dbReference type="PROSITE" id="PS51462">
    <property type="entry name" value="NUDIX"/>
    <property type="match status" value="1"/>
</dbReference>
<dbReference type="InterPro" id="IPR000086">
    <property type="entry name" value="NUDIX_hydrolase_dom"/>
</dbReference>
<feature type="domain" description="Nudix hydrolase" evidence="2">
    <location>
        <begin position="69"/>
        <end position="305"/>
    </location>
</feature>
<dbReference type="EMBL" id="KY684087">
    <property type="protein sequence ID" value="ARF09819.1"/>
    <property type="molecule type" value="Genomic_DNA"/>
</dbReference>
<proteinExistence type="predicted"/>
<protein>
    <submittedName>
        <fullName evidence="3">NUDIX hydrolase</fullName>
    </submittedName>
</protein>
<dbReference type="Gene3D" id="3.90.79.10">
    <property type="entry name" value="Nucleoside Triphosphate Pyrophosphohydrolase"/>
    <property type="match status" value="1"/>
</dbReference>
<sequence>MKKKSNIYCVNCDGIGHLSKNCNIPITSYGIILLYFDNDSINEKLKNDIVNNFTNNNAYHKIDEPTGIAINGANDIELFCGLKNSIKFLLIRRKHTLGFLEFIRGRYIIDNIDGIIFLFKQMTPDEIMKIKTLSFDELWVDVWGSKQHKTTSPIYQSEYMNSKDKYNKLKNENISLNLNFYTDNVKPVWEFAEWGFPKGRRNIKERNIDCAIREFQEESGFDGNGNDFILLDNIEPIEETLIGTNGVNYRHIYYIAIANSKKLPKINPENQVQLDEIGDIKYMTYEDCIKMIRSHHIDRQKIITQIYIYFINYLISSINSLQKI</sequence>
<dbReference type="Pfam" id="PF00293">
    <property type="entry name" value="NUDIX"/>
    <property type="match status" value="1"/>
</dbReference>
<organism evidence="3">
    <name type="scientific">Indivirus ILV1</name>
    <dbReference type="NCBI Taxonomy" id="1977633"/>
    <lineage>
        <taxon>Viruses</taxon>
        <taxon>Varidnaviria</taxon>
        <taxon>Bamfordvirae</taxon>
        <taxon>Nucleocytoviricota</taxon>
        <taxon>Megaviricetes</taxon>
        <taxon>Imitervirales</taxon>
        <taxon>Mimiviridae</taxon>
        <taxon>Klosneuvirinae</taxon>
        <taxon>Indivirus</taxon>
    </lineage>
</organism>
<reference evidence="3" key="1">
    <citation type="journal article" date="2017" name="Science">
        <title>Giant viruses with an expanded complement of translation system components.</title>
        <authorList>
            <person name="Schulz F."/>
            <person name="Yutin N."/>
            <person name="Ivanova N.N."/>
            <person name="Ortega D.R."/>
            <person name="Lee T.K."/>
            <person name="Vierheilig J."/>
            <person name="Daims H."/>
            <person name="Horn M."/>
            <person name="Wagner M."/>
            <person name="Jensen G.J."/>
            <person name="Kyrpides N.C."/>
            <person name="Koonin E.V."/>
            <person name="Woyke T."/>
        </authorList>
    </citation>
    <scope>NUCLEOTIDE SEQUENCE</scope>
    <source>
        <strain evidence="3">ILV1</strain>
    </source>
</reference>
<evidence type="ECO:0000313" key="3">
    <source>
        <dbReference type="EMBL" id="ARF09819.1"/>
    </source>
</evidence>
<accession>A0A1V0SDM2</accession>